<sequence length="409" mass="43956">MLERCLCRCWPRHRGAPYGSVAAEVDALTDDVVARAISDAVAEACALSTSDAHRSEQAAMALVAQLISRAVAPTGVGYSLRERSSPLSTPSAHLRKRSLVGQPARADGDPPPPRSRRRSCALDGSSTGLREWSVDTDGVRCARSKSAQRIGATRFVTSQRADAAKEAAALLLRPAGGEPPARVAVSAAFVESLTVEELLSTMRSPAYCDDRASMEKSIKRLRVLCHQEGGCEECERLQAHALVATLMHVHVDSRVVVIEGCAVFASLCSYKPAACNTAYNEGAVQVILQGMTRHPDYADLQEIGCASLQCICSGNDANGVARRATAVAAGSLQAIIELARRHPTNSTLMQQAQITARTICGKNKEWRTIAIEAGMPPEWLKSAGRPSRMMLRGSFARFGFMSLRKSRRG</sequence>
<name>A0AB34JXR3_PRYPA</name>
<dbReference type="SUPFAM" id="SSF48371">
    <property type="entry name" value="ARM repeat"/>
    <property type="match status" value="1"/>
</dbReference>
<evidence type="ECO:0000313" key="3">
    <source>
        <dbReference type="Proteomes" id="UP001515480"/>
    </source>
</evidence>
<protein>
    <submittedName>
        <fullName evidence="2">Uncharacterized protein</fullName>
    </submittedName>
</protein>
<dbReference type="Gene3D" id="1.25.10.10">
    <property type="entry name" value="Leucine-rich Repeat Variant"/>
    <property type="match status" value="1"/>
</dbReference>
<dbReference type="EMBL" id="JBGBPQ010000004">
    <property type="protein sequence ID" value="KAL1525219.1"/>
    <property type="molecule type" value="Genomic_DNA"/>
</dbReference>
<accession>A0AB34JXR3</accession>
<comment type="caution">
    <text evidence="2">The sequence shown here is derived from an EMBL/GenBank/DDBJ whole genome shotgun (WGS) entry which is preliminary data.</text>
</comment>
<dbReference type="InterPro" id="IPR011989">
    <property type="entry name" value="ARM-like"/>
</dbReference>
<proteinExistence type="predicted"/>
<evidence type="ECO:0000313" key="2">
    <source>
        <dbReference type="EMBL" id="KAL1525219.1"/>
    </source>
</evidence>
<gene>
    <name evidence="2" type="ORF">AB1Y20_020086</name>
</gene>
<organism evidence="2 3">
    <name type="scientific">Prymnesium parvum</name>
    <name type="common">Toxic golden alga</name>
    <dbReference type="NCBI Taxonomy" id="97485"/>
    <lineage>
        <taxon>Eukaryota</taxon>
        <taxon>Haptista</taxon>
        <taxon>Haptophyta</taxon>
        <taxon>Prymnesiophyceae</taxon>
        <taxon>Prymnesiales</taxon>
        <taxon>Prymnesiaceae</taxon>
        <taxon>Prymnesium</taxon>
    </lineage>
</organism>
<keyword evidence="3" id="KW-1185">Reference proteome</keyword>
<dbReference type="AlphaFoldDB" id="A0AB34JXR3"/>
<dbReference type="Proteomes" id="UP001515480">
    <property type="component" value="Unassembled WGS sequence"/>
</dbReference>
<evidence type="ECO:0000256" key="1">
    <source>
        <dbReference type="SAM" id="MobiDB-lite"/>
    </source>
</evidence>
<reference evidence="2 3" key="1">
    <citation type="journal article" date="2024" name="Science">
        <title>Giant polyketide synthase enzymes in the biosynthesis of giant marine polyether toxins.</title>
        <authorList>
            <person name="Fallon T.R."/>
            <person name="Shende V.V."/>
            <person name="Wierzbicki I.H."/>
            <person name="Pendleton A.L."/>
            <person name="Watervoot N.F."/>
            <person name="Auber R.P."/>
            <person name="Gonzalez D.J."/>
            <person name="Wisecaver J.H."/>
            <person name="Moore B.S."/>
        </authorList>
    </citation>
    <scope>NUCLEOTIDE SEQUENCE [LARGE SCALE GENOMIC DNA]</scope>
    <source>
        <strain evidence="2 3">12B1</strain>
    </source>
</reference>
<feature type="region of interest" description="Disordered" evidence="1">
    <location>
        <begin position="80"/>
        <end position="128"/>
    </location>
</feature>
<dbReference type="InterPro" id="IPR016024">
    <property type="entry name" value="ARM-type_fold"/>
</dbReference>